<dbReference type="InterPro" id="IPR049142">
    <property type="entry name" value="MS_channel_1st"/>
</dbReference>
<dbReference type="InterPro" id="IPR006685">
    <property type="entry name" value="MscS_channel_2nd"/>
</dbReference>
<dbReference type="EMBL" id="JAEQNC010000001">
    <property type="protein sequence ID" value="MBL0370502.1"/>
    <property type="molecule type" value="Genomic_DNA"/>
</dbReference>
<dbReference type="InterPro" id="IPR045276">
    <property type="entry name" value="YbiO_bact"/>
</dbReference>
<feature type="transmembrane region" description="Helical" evidence="7">
    <location>
        <begin position="268"/>
        <end position="291"/>
    </location>
</feature>
<evidence type="ECO:0000259" key="10">
    <source>
        <dbReference type="Pfam" id="PF21088"/>
    </source>
</evidence>
<evidence type="ECO:0000256" key="1">
    <source>
        <dbReference type="ARBA" id="ARBA00004651"/>
    </source>
</evidence>
<evidence type="ECO:0000259" key="8">
    <source>
        <dbReference type="Pfam" id="PF00924"/>
    </source>
</evidence>
<evidence type="ECO:0000259" key="9">
    <source>
        <dbReference type="Pfam" id="PF21082"/>
    </source>
</evidence>
<feature type="transmembrane region" description="Helical" evidence="7">
    <location>
        <begin position="441"/>
        <end position="463"/>
    </location>
</feature>
<dbReference type="Proteomes" id="UP000633219">
    <property type="component" value="Unassembled WGS sequence"/>
</dbReference>
<feature type="transmembrane region" description="Helical" evidence="7">
    <location>
        <begin position="167"/>
        <end position="189"/>
    </location>
</feature>
<feature type="transmembrane region" description="Helical" evidence="7">
    <location>
        <begin position="361"/>
        <end position="379"/>
    </location>
</feature>
<evidence type="ECO:0000256" key="5">
    <source>
        <dbReference type="ARBA" id="ARBA00022989"/>
    </source>
</evidence>
<evidence type="ECO:0000256" key="4">
    <source>
        <dbReference type="ARBA" id="ARBA00022692"/>
    </source>
</evidence>
<evidence type="ECO:0000256" key="3">
    <source>
        <dbReference type="ARBA" id="ARBA00022475"/>
    </source>
</evidence>
<keyword evidence="5 7" id="KW-1133">Transmembrane helix</keyword>
<dbReference type="AlphaFoldDB" id="A0A936YKP7"/>
<evidence type="ECO:0000256" key="7">
    <source>
        <dbReference type="SAM" id="Phobius"/>
    </source>
</evidence>
<dbReference type="SUPFAM" id="SSF82861">
    <property type="entry name" value="Mechanosensitive channel protein MscS (YggB), transmembrane region"/>
    <property type="match status" value="1"/>
</dbReference>
<dbReference type="Gene3D" id="1.10.287.1260">
    <property type="match status" value="1"/>
</dbReference>
<proteinExistence type="inferred from homology"/>
<sequence>MLTLSGAIAFAQQAPAPPPEKISELIRLLDDPTIRDWLKTQQQTQAKPVESELEPGIEQWEANARSSFRQLFRAIPTVPSEFAAAAGRVRSEAASSGFMSAASSIAIVLLVSFLGEWAVRSFIRRTANESLLLKRTYMELVPLVAFILIVAAAFLSIDWPHLMHSAILFYLLAVVAFRIVASASAMALSAGSLSTFMYRRVLLFSAILLLSIATARLAQKLSVPPDTIRAASFLATIVLLGLCCEAVWRHPDPSVTPVRTRLVRTAYFVALWLLWSCGFRVLFWACLYAVALPKILPAVDRFAKAFVAARWPDQPEHSIRTVLVVRGVRAVIFAAAVAWLAVVWQYNPQNLGREISFLDTIIRGLFVSMIVLLVFDLGWSLTKALIDRKLESVRTDGPLPPEEAARRARLRTLLPIFRNGLAAVFIVVAALMVLAELGVQIGPLIAGAGIFGVAIGFGSQTLVKDVISGVLYLMDDAFRVGEYIQSGSYKGTVESFSLRSIRLRHHRGPVFTVPFGELGAVQNMSRDWAIDKFLLRVTFDADIAKAKKLVKAIGAELLEDPEVGPEIIETLKMKGVEQISEYGIELAFAFMAKPGYQSMIRRRAYTMIRQAFKENGIEFAQPTIQVGGEDKAENAAVASAIAAQKKLAEATAAAAEQ</sequence>
<dbReference type="Gene3D" id="3.30.70.100">
    <property type="match status" value="1"/>
</dbReference>
<evidence type="ECO:0000313" key="11">
    <source>
        <dbReference type="EMBL" id="MBL0370502.1"/>
    </source>
</evidence>
<dbReference type="PANTHER" id="PTHR30460:SF0">
    <property type="entry name" value="MODERATE CONDUCTANCE MECHANOSENSITIVE CHANNEL YBIO"/>
    <property type="match status" value="1"/>
</dbReference>
<dbReference type="SUPFAM" id="SSF50182">
    <property type="entry name" value="Sm-like ribonucleoproteins"/>
    <property type="match status" value="1"/>
</dbReference>
<feature type="transmembrane region" description="Helical" evidence="7">
    <location>
        <begin position="327"/>
        <end position="346"/>
    </location>
</feature>
<feature type="transmembrane region" description="Helical" evidence="7">
    <location>
        <begin position="137"/>
        <end position="155"/>
    </location>
</feature>
<dbReference type="Pfam" id="PF21088">
    <property type="entry name" value="MS_channel_1st"/>
    <property type="match status" value="1"/>
</dbReference>
<dbReference type="GO" id="GO:0005886">
    <property type="term" value="C:plasma membrane"/>
    <property type="evidence" value="ECO:0007669"/>
    <property type="project" value="UniProtKB-SubCell"/>
</dbReference>
<evidence type="ECO:0000256" key="6">
    <source>
        <dbReference type="ARBA" id="ARBA00023136"/>
    </source>
</evidence>
<keyword evidence="12" id="KW-1185">Reference proteome</keyword>
<accession>A0A936YKP7</accession>
<dbReference type="GO" id="GO:0008381">
    <property type="term" value="F:mechanosensitive monoatomic ion channel activity"/>
    <property type="evidence" value="ECO:0007669"/>
    <property type="project" value="InterPro"/>
</dbReference>
<evidence type="ECO:0000313" key="12">
    <source>
        <dbReference type="Proteomes" id="UP000633219"/>
    </source>
</evidence>
<organism evidence="11 12">
    <name type="scientific">Rhizobium setariae</name>
    <dbReference type="NCBI Taxonomy" id="2801340"/>
    <lineage>
        <taxon>Bacteria</taxon>
        <taxon>Pseudomonadati</taxon>
        <taxon>Pseudomonadota</taxon>
        <taxon>Alphaproteobacteria</taxon>
        <taxon>Hyphomicrobiales</taxon>
        <taxon>Rhizobiaceae</taxon>
        <taxon>Rhizobium/Agrobacterium group</taxon>
        <taxon>Rhizobium</taxon>
    </lineage>
</organism>
<comment type="similarity">
    <text evidence="2">Belongs to the MscS (TC 1.A.23) family.</text>
</comment>
<feature type="transmembrane region" description="Helical" evidence="7">
    <location>
        <begin position="201"/>
        <end position="218"/>
    </location>
</feature>
<name>A0A936YKP7_9HYPH</name>
<feature type="transmembrane region" description="Helical" evidence="7">
    <location>
        <begin position="416"/>
        <end position="435"/>
    </location>
</feature>
<protein>
    <submittedName>
        <fullName evidence="11">Mechanosensitive ion channel family protein</fullName>
    </submittedName>
</protein>
<comment type="subcellular location">
    <subcellularLocation>
        <location evidence="1">Cell membrane</location>
        <topology evidence="1">Multi-pass membrane protein</topology>
    </subcellularLocation>
</comment>
<dbReference type="InterPro" id="IPR049278">
    <property type="entry name" value="MS_channel_C"/>
</dbReference>
<dbReference type="InterPro" id="IPR011014">
    <property type="entry name" value="MscS_channel_TM-2"/>
</dbReference>
<feature type="domain" description="Mechanosensitive ion channel MscS" evidence="8">
    <location>
        <begin position="461"/>
        <end position="526"/>
    </location>
</feature>
<dbReference type="PANTHER" id="PTHR30460">
    <property type="entry name" value="MODERATE CONDUCTANCE MECHANOSENSITIVE CHANNEL YBIO"/>
    <property type="match status" value="1"/>
</dbReference>
<dbReference type="InterPro" id="IPR023408">
    <property type="entry name" value="MscS_beta-dom_sf"/>
</dbReference>
<gene>
    <name evidence="11" type="ORF">JJB09_00535</name>
</gene>
<dbReference type="InterPro" id="IPR011066">
    <property type="entry name" value="MscS_channel_C_sf"/>
</dbReference>
<feature type="domain" description="Mechanosensitive ion channel MscS C-terminal" evidence="9">
    <location>
        <begin position="536"/>
        <end position="619"/>
    </location>
</feature>
<dbReference type="InterPro" id="IPR010920">
    <property type="entry name" value="LSM_dom_sf"/>
</dbReference>
<dbReference type="Pfam" id="PF00924">
    <property type="entry name" value="MS_channel_2nd"/>
    <property type="match status" value="1"/>
</dbReference>
<keyword evidence="6 7" id="KW-0472">Membrane</keyword>
<keyword evidence="4 7" id="KW-0812">Transmembrane</keyword>
<feature type="domain" description="Mechanosensitive ion channel transmembrane helices 2/3" evidence="10">
    <location>
        <begin position="421"/>
        <end position="460"/>
    </location>
</feature>
<dbReference type="SUPFAM" id="SSF82689">
    <property type="entry name" value="Mechanosensitive channel protein MscS (YggB), C-terminal domain"/>
    <property type="match status" value="1"/>
</dbReference>
<evidence type="ECO:0000256" key="2">
    <source>
        <dbReference type="ARBA" id="ARBA00008017"/>
    </source>
</evidence>
<dbReference type="Pfam" id="PF21082">
    <property type="entry name" value="MS_channel_3rd"/>
    <property type="match status" value="1"/>
</dbReference>
<reference evidence="11" key="1">
    <citation type="submission" date="2021-01" db="EMBL/GenBank/DDBJ databases">
        <title>Rhizobium sp. strain KVB221 16S ribosomal RNA gene Genome sequencing and assembly.</title>
        <authorList>
            <person name="Kang M."/>
        </authorList>
    </citation>
    <scope>NUCLEOTIDE SEQUENCE</scope>
    <source>
        <strain evidence="11">KVB221</strain>
    </source>
</reference>
<comment type="caution">
    <text evidence="11">The sequence shown here is derived from an EMBL/GenBank/DDBJ whole genome shotgun (WGS) entry which is preliminary data.</text>
</comment>
<dbReference type="Gene3D" id="2.30.30.60">
    <property type="match status" value="1"/>
</dbReference>
<keyword evidence="3" id="KW-1003">Cell membrane</keyword>
<feature type="transmembrane region" description="Helical" evidence="7">
    <location>
        <begin position="230"/>
        <end position="248"/>
    </location>
</feature>
<feature type="transmembrane region" description="Helical" evidence="7">
    <location>
        <begin position="98"/>
        <end position="117"/>
    </location>
</feature>